<reference evidence="9" key="1">
    <citation type="submission" date="2019-01" db="EMBL/GenBank/DDBJ databases">
        <title>Genomic signatures and co-occurrence patterns of the ultra-small Saccharimodia (Patescibacteria phylum) suggest a symbiotic lifestyle.</title>
        <authorList>
            <person name="Lemos L."/>
            <person name="Medeiros J."/>
            <person name="Andreote F."/>
            <person name="Fernandes G."/>
            <person name="Varani A."/>
            <person name="Oliveira G."/>
            <person name="Pylro V."/>
        </authorList>
    </citation>
    <scope>NUCLEOTIDE SEQUENCE [LARGE SCALE GENOMIC DNA]</scope>
    <source>
        <strain evidence="9">AMD01</strain>
    </source>
</reference>
<dbReference type="EMBL" id="SCKW01000017">
    <property type="protein sequence ID" value="RWZ79250.1"/>
    <property type="molecule type" value="Genomic_DNA"/>
</dbReference>
<feature type="transmembrane region" description="Helical" evidence="8">
    <location>
        <begin position="12"/>
        <end position="31"/>
    </location>
</feature>
<dbReference type="PANTHER" id="PTHR21716">
    <property type="entry name" value="TRANSMEMBRANE PROTEIN"/>
    <property type="match status" value="1"/>
</dbReference>
<feature type="transmembrane region" description="Helical" evidence="8">
    <location>
        <begin position="243"/>
        <end position="265"/>
    </location>
</feature>
<comment type="caution">
    <text evidence="9">The sequence shown here is derived from an EMBL/GenBank/DDBJ whole genome shotgun (WGS) entry which is preliminary data.</text>
</comment>
<dbReference type="InterPro" id="IPR002549">
    <property type="entry name" value="AI-2E-like"/>
</dbReference>
<sequence>MTMNIKIDIDIKTFVNFFAVFAGFVLAALLISKLAAALIILFVSFFLALALNPPVTRLARLLPRNSRVVATALSYIVVLLLLGGLLVLALPPAVRQSVNFAQQVPGYIDQLQRQQGPVRNFLSQYGLQAQLDLAIENAKARSADIAKNIGTSFVGGVGMVFNGLVTIITVLVLTFLMLIEGPRWMDRFWALYLNEHKRERHRHLVRRMYRTVTAYVNGQVLVASIAATGTAVTLLVLSSFLPVPVGIIIPLAGIVMLTSMIPMIGATIGATLVTLVLLFNSPAAALIFLVYFIVYQQIENNLIQPVVQSRTVELSALGVLTAVLLGISLAGILGGLVAIPTAACLRIVLNDYLAHRQRAAETSSGNVLGKVKSVLKSVAGSK</sequence>
<gene>
    <name evidence="9" type="ORF">EOT04_02060</name>
</gene>
<feature type="transmembrane region" description="Helical" evidence="8">
    <location>
        <begin position="159"/>
        <end position="179"/>
    </location>
</feature>
<dbReference type="PANTHER" id="PTHR21716:SF53">
    <property type="entry name" value="PERMEASE PERM-RELATED"/>
    <property type="match status" value="1"/>
</dbReference>
<feature type="transmembrane region" description="Helical" evidence="8">
    <location>
        <begin position="37"/>
        <end position="56"/>
    </location>
</feature>
<evidence type="ECO:0000256" key="1">
    <source>
        <dbReference type="ARBA" id="ARBA00004651"/>
    </source>
</evidence>
<dbReference type="GO" id="GO:0005886">
    <property type="term" value="C:plasma membrane"/>
    <property type="evidence" value="ECO:0007669"/>
    <property type="project" value="UniProtKB-SubCell"/>
</dbReference>
<accession>A0A4Q0AJ74</accession>
<evidence type="ECO:0000256" key="3">
    <source>
        <dbReference type="ARBA" id="ARBA00022448"/>
    </source>
</evidence>
<comment type="similarity">
    <text evidence="2">Belongs to the autoinducer-2 exporter (AI-2E) (TC 2.A.86) family.</text>
</comment>
<keyword evidence="10" id="KW-1185">Reference proteome</keyword>
<dbReference type="Proteomes" id="UP000289269">
    <property type="component" value="Unassembled WGS sequence"/>
</dbReference>
<evidence type="ECO:0000256" key="6">
    <source>
        <dbReference type="ARBA" id="ARBA00022989"/>
    </source>
</evidence>
<evidence type="ECO:0000313" key="10">
    <source>
        <dbReference type="Proteomes" id="UP000289269"/>
    </source>
</evidence>
<keyword evidence="3" id="KW-0813">Transport</keyword>
<dbReference type="AlphaFoldDB" id="A0A4Q0AJ74"/>
<comment type="subcellular location">
    <subcellularLocation>
        <location evidence="1">Cell membrane</location>
        <topology evidence="1">Multi-pass membrane protein</topology>
    </subcellularLocation>
</comment>
<evidence type="ECO:0000256" key="7">
    <source>
        <dbReference type="ARBA" id="ARBA00023136"/>
    </source>
</evidence>
<evidence type="ECO:0000256" key="2">
    <source>
        <dbReference type="ARBA" id="ARBA00009773"/>
    </source>
</evidence>
<protein>
    <submittedName>
        <fullName evidence="9">AI-2E family transporter</fullName>
    </submittedName>
</protein>
<evidence type="ECO:0000256" key="8">
    <source>
        <dbReference type="SAM" id="Phobius"/>
    </source>
</evidence>
<keyword evidence="5 8" id="KW-0812">Transmembrane</keyword>
<evidence type="ECO:0000256" key="5">
    <source>
        <dbReference type="ARBA" id="ARBA00022692"/>
    </source>
</evidence>
<dbReference type="Pfam" id="PF01594">
    <property type="entry name" value="AI-2E_transport"/>
    <property type="match status" value="1"/>
</dbReference>
<keyword evidence="7 8" id="KW-0472">Membrane</keyword>
<keyword evidence="6 8" id="KW-1133">Transmembrane helix</keyword>
<feature type="transmembrane region" description="Helical" evidence="8">
    <location>
        <begin position="68"/>
        <end position="90"/>
    </location>
</feature>
<name>A0A4Q0AJ74_9BACT</name>
<feature type="transmembrane region" description="Helical" evidence="8">
    <location>
        <begin position="212"/>
        <end position="237"/>
    </location>
</feature>
<keyword evidence="4" id="KW-1003">Cell membrane</keyword>
<feature type="transmembrane region" description="Helical" evidence="8">
    <location>
        <begin position="314"/>
        <end position="339"/>
    </location>
</feature>
<feature type="transmembrane region" description="Helical" evidence="8">
    <location>
        <begin position="272"/>
        <end position="294"/>
    </location>
</feature>
<proteinExistence type="inferred from homology"/>
<organism evidence="9 10">
    <name type="scientific">Candidatus Chaera renei</name>
    <dbReference type="NCBI Taxonomy" id="2506947"/>
    <lineage>
        <taxon>Bacteria</taxon>
        <taxon>Candidatus Saccharimonadota</taxon>
        <taxon>Candidatus Saccharimonadia</taxon>
        <taxon>Candidatus Saccharimonadales</taxon>
        <taxon>Candidatus Saccharimonadaceae</taxon>
        <taxon>Candidatus Chaera</taxon>
    </lineage>
</organism>
<evidence type="ECO:0000313" key="9">
    <source>
        <dbReference type="EMBL" id="RWZ79250.1"/>
    </source>
</evidence>
<dbReference type="GO" id="GO:0055085">
    <property type="term" value="P:transmembrane transport"/>
    <property type="evidence" value="ECO:0007669"/>
    <property type="project" value="TreeGrafter"/>
</dbReference>
<evidence type="ECO:0000256" key="4">
    <source>
        <dbReference type="ARBA" id="ARBA00022475"/>
    </source>
</evidence>